<feature type="signal peptide" evidence="2">
    <location>
        <begin position="1"/>
        <end position="24"/>
    </location>
</feature>
<feature type="coiled-coil region" evidence="1">
    <location>
        <begin position="371"/>
        <end position="398"/>
    </location>
</feature>
<dbReference type="AlphaFoldDB" id="A0AAE3WDY1"/>
<keyword evidence="4" id="KW-1185">Reference proteome</keyword>
<name>A0AAE3WDY1_9RHOB</name>
<reference evidence="3" key="1">
    <citation type="submission" date="2022-07" db="EMBL/GenBank/DDBJ databases">
        <authorList>
            <person name="Otstavnykh N."/>
            <person name="Isaeva M."/>
            <person name="Bystritskaya E."/>
        </authorList>
    </citation>
    <scope>NUCLEOTIDE SEQUENCE</scope>
    <source>
        <strain evidence="3">KCTC 52189</strain>
    </source>
</reference>
<keyword evidence="1" id="KW-0175">Coiled coil</keyword>
<feature type="chain" id="PRO_5042174626" evidence="2">
    <location>
        <begin position="25"/>
        <end position="398"/>
    </location>
</feature>
<evidence type="ECO:0000313" key="4">
    <source>
        <dbReference type="Proteomes" id="UP001226762"/>
    </source>
</evidence>
<evidence type="ECO:0000256" key="2">
    <source>
        <dbReference type="SAM" id="SignalP"/>
    </source>
</evidence>
<comment type="caution">
    <text evidence="3">The sequence shown here is derived from an EMBL/GenBank/DDBJ whole genome shotgun (WGS) entry which is preliminary data.</text>
</comment>
<gene>
    <name evidence="3" type="ORF">NO357_13645</name>
</gene>
<protein>
    <submittedName>
        <fullName evidence="3">Uncharacterized protein</fullName>
    </submittedName>
</protein>
<accession>A0AAE3WDY1</accession>
<evidence type="ECO:0000256" key="1">
    <source>
        <dbReference type="SAM" id="Coils"/>
    </source>
</evidence>
<keyword evidence="2" id="KW-0732">Signal</keyword>
<dbReference type="Proteomes" id="UP001226762">
    <property type="component" value="Unassembled WGS sequence"/>
</dbReference>
<reference evidence="3" key="2">
    <citation type="submission" date="2023-02" db="EMBL/GenBank/DDBJ databases">
        <title>'Rhodoalgimonas zhirmunskyi' gen. nov., isolated from a red alga.</title>
        <authorList>
            <person name="Nedashkovskaya O.I."/>
            <person name="Otstavnykh N.Y."/>
            <person name="Bystritskaya E.P."/>
            <person name="Balabanova L.A."/>
            <person name="Isaeva M.P."/>
        </authorList>
    </citation>
    <scope>NUCLEOTIDE SEQUENCE</scope>
    <source>
        <strain evidence="3">KCTC 52189</strain>
    </source>
</reference>
<evidence type="ECO:0000313" key="3">
    <source>
        <dbReference type="EMBL" id="MDQ2090942.1"/>
    </source>
</evidence>
<proteinExistence type="predicted"/>
<dbReference type="EMBL" id="JANHAX010000004">
    <property type="protein sequence ID" value="MDQ2090942.1"/>
    <property type="molecule type" value="Genomic_DNA"/>
</dbReference>
<organism evidence="3 4">
    <name type="scientific">Marimonas arenosa</name>
    <dbReference type="NCBI Taxonomy" id="1795305"/>
    <lineage>
        <taxon>Bacteria</taxon>
        <taxon>Pseudomonadati</taxon>
        <taxon>Pseudomonadota</taxon>
        <taxon>Alphaproteobacteria</taxon>
        <taxon>Rhodobacterales</taxon>
        <taxon>Paracoccaceae</taxon>
        <taxon>Marimonas</taxon>
    </lineage>
</organism>
<sequence>MRTRMFLFLASQFLCLVLAPAALAQTVLSGNHSVDGHLCAGQGCTGSESFIYEALKLKSSDTSIVFEDTSTGQGASTRDWKIEVNDVWSDSEYFAVKSHAKTVFRVDADAPYYALKISDNGNVGLGTFLPQADLHVMSGSTPTIKLEQDGSNGNAPYEWDIFGSEVGFGIRTWDGGLKVPFLIQAGAPQNALTILDDGDIGLGFGSPTAALHLRRDDGTATFMVQETDATTVPRTMMNLQNNGRPELVMGNTATDGEWSIGAGSNLVMKRGVVGSRSPAKTRFFMLDGTTGDLEITGQLITGGPTCEKGCDAVFSDDYDLPSIEEHADQMFALGHLPAIGPTVPDAPINISERHGQMLNELEHAHIYIAQLESQIRRIPDLEARLAALEAAVRDSTER</sequence>
<dbReference type="RefSeq" id="WP_306736231.1">
    <property type="nucleotide sequence ID" value="NZ_JANHAX010000004.1"/>
</dbReference>